<gene>
    <name evidence="1" type="ORF">DMP06_05795</name>
</gene>
<dbReference type="EMBL" id="QIBX01000008">
    <property type="protein sequence ID" value="RNL40249.1"/>
    <property type="molecule type" value="Genomic_DNA"/>
</dbReference>
<keyword evidence="2" id="KW-1185">Reference proteome</keyword>
<organism evidence="1 2">
    <name type="scientific">Slackia equolifaciens</name>
    <dbReference type="NCBI Taxonomy" id="498718"/>
    <lineage>
        <taxon>Bacteria</taxon>
        <taxon>Bacillati</taxon>
        <taxon>Actinomycetota</taxon>
        <taxon>Coriobacteriia</taxon>
        <taxon>Eggerthellales</taxon>
        <taxon>Eggerthellaceae</taxon>
        <taxon>Slackia</taxon>
    </lineage>
</organism>
<dbReference type="Proteomes" id="UP000269591">
    <property type="component" value="Unassembled WGS sequence"/>
</dbReference>
<reference evidence="2" key="1">
    <citation type="submission" date="2018-05" db="EMBL/GenBank/DDBJ databases">
        <title>Genome Sequencing of selected type strains of the family Eggerthellaceae.</title>
        <authorList>
            <person name="Danylec N."/>
            <person name="Stoll D.A."/>
            <person name="Doetsch A."/>
            <person name="Huch M."/>
        </authorList>
    </citation>
    <scope>NUCLEOTIDE SEQUENCE [LARGE SCALE GENOMIC DNA]</scope>
    <source>
        <strain evidence="2">DSM 24851</strain>
    </source>
</reference>
<comment type="caution">
    <text evidence="1">The sequence shown here is derived from an EMBL/GenBank/DDBJ whole genome shotgun (WGS) entry which is preliminary data.</text>
</comment>
<name>A0A3N0B0B6_9ACTN</name>
<sequence length="146" mass="15870">MPLSIVMPADAAAYAAYFSGGDALCGASELYRVSVSAEDERTLRRELRALWEVMSENGIGSGRAHRWVGSRWNTSRAEGQSGRLPLDVGAGGAGDGFRVCASHRAFWEQGKLTFLTSMNCLYTKVGINARQELFDILAINPKAKVQ</sequence>
<evidence type="ECO:0000313" key="2">
    <source>
        <dbReference type="Proteomes" id="UP000269591"/>
    </source>
</evidence>
<accession>A0A3N0B0B6</accession>
<proteinExistence type="predicted"/>
<dbReference type="AlphaFoldDB" id="A0A3N0B0B6"/>
<evidence type="ECO:0000313" key="1">
    <source>
        <dbReference type="EMBL" id="RNL40249.1"/>
    </source>
</evidence>
<protein>
    <submittedName>
        <fullName evidence="1">Uncharacterized protein</fullName>
    </submittedName>
</protein>